<gene>
    <name evidence="1" type="ORF">XENOCAPTIV_022205</name>
</gene>
<feature type="non-terminal residue" evidence="1">
    <location>
        <position position="1"/>
    </location>
</feature>
<proteinExistence type="predicted"/>
<dbReference type="EMBL" id="JAHRIN010050905">
    <property type="protein sequence ID" value="MEQ2209004.1"/>
    <property type="molecule type" value="Genomic_DNA"/>
</dbReference>
<organism evidence="1 2">
    <name type="scientific">Xenoophorus captivus</name>
    <dbReference type="NCBI Taxonomy" id="1517983"/>
    <lineage>
        <taxon>Eukaryota</taxon>
        <taxon>Metazoa</taxon>
        <taxon>Chordata</taxon>
        <taxon>Craniata</taxon>
        <taxon>Vertebrata</taxon>
        <taxon>Euteleostomi</taxon>
        <taxon>Actinopterygii</taxon>
        <taxon>Neopterygii</taxon>
        <taxon>Teleostei</taxon>
        <taxon>Neoteleostei</taxon>
        <taxon>Acanthomorphata</taxon>
        <taxon>Ovalentaria</taxon>
        <taxon>Atherinomorphae</taxon>
        <taxon>Cyprinodontiformes</taxon>
        <taxon>Goodeidae</taxon>
        <taxon>Xenoophorus</taxon>
    </lineage>
</organism>
<sequence>TLVDIVPLATPRRTLSLHVLPGRTLKTHLVALMAGFPHLHRDGAVQTLALHMEAHATQETSLVSRSPLITTALGDGARDLKVIAQLVGDKILLSHRTSSHLRDTVGSSD</sequence>
<keyword evidence="2" id="KW-1185">Reference proteome</keyword>
<protein>
    <submittedName>
        <fullName evidence="1">Uncharacterized protein</fullName>
    </submittedName>
</protein>
<comment type="caution">
    <text evidence="1">The sequence shown here is derived from an EMBL/GenBank/DDBJ whole genome shotgun (WGS) entry which is preliminary data.</text>
</comment>
<evidence type="ECO:0000313" key="2">
    <source>
        <dbReference type="Proteomes" id="UP001434883"/>
    </source>
</evidence>
<dbReference type="Proteomes" id="UP001434883">
    <property type="component" value="Unassembled WGS sequence"/>
</dbReference>
<reference evidence="1 2" key="1">
    <citation type="submission" date="2021-06" db="EMBL/GenBank/DDBJ databases">
        <authorList>
            <person name="Palmer J.M."/>
        </authorList>
    </citation>
    <scope>NUCLEOTIDE SEQUENCE [LARGE SCALE GENOMIC DNA]</scope>
    <source>
        <strain evidence="1 2">XC_2019</strain>
        <tissue evidence="1">Muscle</tissue>
    </source>
</reference>
<evidence type="ECO:0000313" key="1">
    <source>
        <dbReference type="EMBL" id="MEQ2209004.1"/>
    </source>
</evidence>
<accession>A0ABV0RLE7</accession>
<name>A0ABV0RLE7_9TELE</name>